<dbReference type="Proteomes" id="UP001189429">
    <property type="component" value="Unassembled WGS sequence"/>
</dbReference>
<comment type="caution">
    <text evidence="2">The sequence shown here is derived from an EMBL/GenBank/DDBJ whole genome shotgun (WGS) entry which is preliminary data.</text>
</comment>
<feature type="non-terminal residue" evidence="2">
    <location>
        <position position="188"/>
    </location>
</feature>
<accession>A0ABN9UQL8</accession>
<keyword evidence="1" id="KW-1133">Transmembrane helix</keyword>
<evidence type="ECO:0008006" key="4">
    <source>
        <dbReference type="Google" id="ProtNLM"/>
    </source>
</evidence>
<name>A0ABN9UQL8_9DINO</name>
<reference evidence="2" key="1">
    <citation type="submission" date="2023-10" db="EMBL/GenBank/DDBJ databases">
        <authorList>
            <person name="Chen Y."/>
            <person name="Shah S."/>
            <person name="Dougan E. K."/>
            <person name="Thang M."/>
            <person name="Chan C."/>
        </authorList>
    </citation>
    <scope>NUCLEOTIDE SEQUENCE [LARGE SCALE GENOMIC DNA]</scope>
</reference>
<keyword evidence="1" id="KW-0812">Transmembrane</keyword>
<gene>
    <name evidence="2" type="ORF">PCOR1329_LOCUS50740</name>
</gene>
<proteinExistence type="predicted"/>
<protein>
    <recommendedName>
        <fullName evidence="4">Transmembrane protein</fullName>
    </recommendedName>
</protein>
<keyword evidence="1" id="KW-0472">Membrane</keyword>
<evidence type="ECO:0000256" key="1">
    <source>
        <dbReference type="SAM" id="Phobius"/>
    </source>
</evidence>
<evidence type="ECO:0000313" key="2">
    <source>
        <dbReference type="EMBL" id="CAK0862282.1"/>
    </source>
</evidence>
<feature type="transmembrane region" description="Helical" evidence="1">
    <location>
        <begin position="87"/>
        <end position="110"/>
    </location>
</feature>
<keyword evidence="3" id="KW-1185">Reference proteome</keyword>
<feature type="non-terminal residue" evidence="2">
    <location>
        <position position="1"/>
    </location>
</feature>
<sequence length="188" mass="19824">PFDGSQLPAEESVAAAAAAMASHHLTPRKQFTEEASPFSTMTCIDAEAQLPRGAASESAFGRCAPNALVHVWDEVDALFRDPRAPRWAAMGCIAVLTSGTALVAAVYFLFLQEECSDGTQRPLEAACPLCTLGRRPGQRGRPARPTEGGLQFPLHGPVTPERCLSFCSSKLTRALASGLSSCSGACCK</sequence>
<organism evidence="2 3">
    <name type="scientific">Prorocentrum cordatum</name>
    <dbReference type="NCBI Taxonomy" id="2364126"/>
    <lineage>
        <taxon>Eukaryota</taxon>
        <taxon>Sar</taxon>
        <taxon>Alveolata</taxon>
        <taxon>Dinophyceae</taxon>
        <taxon>Prorocentrales</taxon>
        <taxon>Prorocentraceae</taxon>
        <taxon>Prorocentrum</taxon>
    </lineage>
</organism>
<evidence type="ECO:0000313" key="3">
    <source>
        <dbReference type="Proteomes" id="UP001189429"/>
    </source>
</evidence>
<dbReference type="EMBL" id="CAUYUJ010016145">
    <property type="protein sequence ID" value="CAK0862282.1"/>
    <property type="molecule type" value="Genomic_DNA"/>
</dbReference>